<dbReference type="Proteomes" id="UP000030706">
    <property type="component" value="Unassembled WGS sequence"/>
</dbReference>
<feature type="non-terminal residue" evidence="1">
    <location>
        <position position="1"/>
    </location>
</feature>
<reference evidence="1 2" key="1">
    <citation type="journal article" date="2014" name="BMC Genomics">
        <title>Genome sequencing of four Aureobasidium pullulans varieties: biotechnological potential, stress tolerance, and description of new species.</title>
        <authorList>
            <person name="Gostin Ar C."/>
            <person name="Ohm R.A."/>
            <person name="Kogej T."/>
            <person name="Sonjak S."/>
            <person name="Turk M."/>
            <person name="Zajc J."/>
            <person name="Zalar P."/>
            <person name="Grube M."/>
            <person name="Sun H."/>
            <person name="Han J."/>
            <person name="Sharma A."/>
            <person name="Chiniquy J."/>
            <person name="Ngan C.Y."/>
            <person name="Lipzen A."/>
            <person name="Barry K."/>
            <person name="Grigoriev I.V."/>
            <person name="Gunde-Cimerman N."/>
        </authorList>
    </citation>
    <scope>NUCLEOTIDE SEQUENCE [LARGE SCALE GENOMIC DNA]</scope>
    <source>
        <strain evidence="1 2">EXF-150</strain>
    </source>
</reference>
<gene>
    <name evidence="1" type="ORF">M438DRAFT_286101</name>
</gene>
<dbReference type="AlphaFoldDB" id="A0A074WYN4"/>
<organism evidence="1 2">
    <name type="scientific">Aureobasidium pullulans EXF-150</name>
    <dbReference type="NCBI Taxonomy" id="1043002"/>
    <lineage>
        <taxon>Eukaryota</taxon>
        <taxon>Fungi</taxon>
        <taxon>Dikarya</taxon>
        <taxon>Ascomycota</taxon>
        <taxon>Pezizomycotina</taxon>
        <taxon>Dothideomycetes</taxon>
        <taxon>Dothideomycetidae</taxon>
        <taxon>Dothideales</taxon>
        <taxon>Saccotheciaceae</taxon>
        <taxon>Aureobasidium</taxon>
    </lineage>
</organism>
<protein>
    <recommendedName>
        <fullName evidence="3">Integrase catalytic domain-containing protein</fullName>
    </recommendedName>
</protein>
<accession>A0A074WYN4</accession>
<proteinExistence type="predicted"/>
<evidence type="ECO:0000313" key="1">
    <source>
        <dbReference type="EMBL" id="KEQ78298.1"/>
    </source>
</evidence>
<name>A0A074WYN4_AURPU</name>
<evidence type="ECO:0000313" key="2">
    <source>
        <dbReference type="Proteomes" id="UP000030706"/>
    </source>
</evidence>
<dbReference type="EMBL" id="KL585156">
    <property type="protein sequence ID" value="KEQ78298.1"/>
    <property type="molecule type" value="Genomic_DNA"/>
</dbReference>
<evidence type="ECO:0008006" key="3">
    <source>
        <dbReference type="Google" id="ProtNLM"/>
    </source>
</evidence>
<sequence length="50" mass="5802">LSIDFITDLPLSKYYNEVFNLILVIVDRYTKITKYIPTRPSSSIGNPIRI</sequence>
<dbReference type="RefSeq" id="XP_029754485.1">
    <property type="nucleotide sequence ID" value="XM_029901578.1"/>
</dbReference>
<keyword evidence="2" id="KW-1185">Reference proteome</keyword>
<dbReference type="HOGENOM" id="CLU_3129624_0_0_1"/>
<dbReference type="GeneID" id="40743884"/>